<comment type="caution">
    <text evidence="1">The sequence shown here is derived from an EMBL/GenBank/DDBJ whole genome shotgun (WGS) entry which is preliminary data.</text>
</comment>
<dbReference type="Proteomes" id="UP001262582">
    <property type="component" value="Unassembled WGS sequence"/>
</dbReference>
<dbReference type="EMBL" id="JAVRHK010000012">
    <property type="protein sequence ID" value="MDT0677791.1"/>
    <property type="molecule type" value="Genomic_DNA"/>
</dbReference>
<gene>
    <name evidence="1" type="ORF">RM539_14480</name>
</gene>
<dbReference type="RefSeq" id="WP_311504134.1">
    <property type="nucleotide sequence ID" value="NZ_JAVRHK010000012.1"/>
</dbReference>
<evidence type="ECO:0000313" key="2">
    <source>
        <dbReference type="Proteomes" id="UP001262582"/>
    </source>
</evidence>
<keyword evidence="2" id="KW-1185">Reference proteome</keyword>
<dbReference type="SUPFAM" id="SSF48452">
    <property type="entry name" value="TPR-like"/>
    <property type="match status" value="1"/>
</dbReference>
<organism evidence="1 2">
    <name type="scientific">Autumnicola musiva</name>
    <dbReference type="NCBI Taxonomy" id="3075589"/>
    <lineage>
        <taxon>Bacteria</taxon>
        <taxon>Pseudomonadati</taxon>
        <taxon>Bacteroidota</taxon>
        <taxon>Flavobacteriia</taxon>
        <taxon>Flavobacteriales</taxon>
        <taxon>Flavobacteriaceae</taxon>
        <taxon>Autumnicola</taxon>
    </lineage>
</organism>
<evidence type="ECO:0000313" key="1">
    <source>
        <dbReference type="EMBL" id="MDT0677791.1"/>
    </source>
</evidence>
<accession>A0ABU3D8D1</accession>
<reference evidence="1 2" key="1">
    <citation type="submission" date="2023-09" db="EMBL/GenBank/DDBJ databases">
        <authorList>
            <person name="Rey-Velasco X."/>
        </authorList>
    </citation>
    <scope>NUCLEOTIDE SEQUENCE [LARGE SCALE GENOMIC DNA]</scope>
    <source>
        <strain evidence="1 2">F117</strain>
    </source>
</reference>
<protein>
    <recommendedName>
        <fullName evidence="3">Tetratricopeptide repeat protein</fullName>
    </recommendedName>
</protein>
<dbReference type="Gene3D" id="1.25.40.10">
    <property type="entry name" value="Tetratricopeptide repeat domain"/>
    <property type="match status" value="1"/>
</dbReference>
<dbReference type="InterPro" id="IPR011990">
    <property type="entry name" value="TPR-like_helical_dom_sf"/>
</dbReference>
<name>A0ABU3D8D1_9FLAO</name>
<proteinExistence type="predicted"/>
<evidence type="ECO:0008006" key="3">
    <source>
        <dbReference type="Google" id="ProtNLM"/>
    </source>
</evidence>
<sequence length="233" mass="26871">MALVGLFFFYGYAQDNEIIATSWSYDQIHNLESKALENEDHESLERLVQVHVKKAAAEHNVIEKARAFYYKTILEETMPALIYADSIILITKTSPHPNYPALGYALKGHLHYQAGNFQLALNNYLEAYNLSLKKDNVEQQREFALAIAAIRNIYGQHYAAAELYNKSLNILKTKKDFENTYYEDYITLLYNLSLTHLRLHAVDSARYYTNKGISKTLEFNDKANLQDFILLDA</sequence>